<dbReference type="Proteomes" id="UP000272010">
    <property type="component" value="Chromosome"/>
</dbReference>
<accession>A0A386UJB6</accession>
<dbReference type="AlphaFoldDB" id="A0A386UJB6"/>
<proteinExistence type="predicted"/>
<evidence type="ECO:0000313" key="2">
    <source>
        <dbReference type="Proteomes" id="UP000272010"/>
    </source>
</evidence>
<dbReference type="EMBL" id="CP031078">
    <property type="protein sequence ID" value="AYF00566.1"/>
    <property type="molecule type" value="Genomic_DNA"/>
</dbReference>
<evidence type="ECO:0000313" key="1">
    <source>
        <dbReference type="EMBL" id="AYF00566.1"/>
    </source>
</evidence>
<protein>
    <submittedName>
        <fullName evidence="1">Uncharacterized protein</fullName>
    </submittedName>
</protein>
<sequence>MKFKGARLHGIGRTADEGVDTMCPLAGHRENHHLAWI</sequence>
<gene>
    <name evidence="1" type="ORF">PY32053_00892</name>
</gene>
<name>A0A386UJB6_9RHOB</name>
<reference evidence="2" key="1">
    <citation type="submission" date="2018-07" db="EMBL/GenBank/DDBJ databases">
        <title>Genome Structure of the Opportunistic Pathogen Paracoccus yeei (Alphaproteobacteria) and Identification of Putative Virulence Factors.</title>
        <authorList>
            <person name="Lasek R."/>
            <person name="Szuplewska M."/>
            <person name="Mitura M."/>
            <person name="Decewicz P."/>
            <person name="Chmielowska C."/>
            <person name="Pawlot A."/>
            <person name="Sentkowska D."/>
            <person name="Czarnecki J."/>
            <person name="Bartosik D."/>
        </authorList>
    </citation>
    <scope>NUCLEOTIDE SEQUENCE [LARGE SCALE GENOMIC DNA]</scope>
    <source>
        <strain evidence="2">CCUG 32053</strain>
    </source>
</reference>
<organism evidence="1 2">
    <name type="scientific">Paracoccus yeei</name>
    <dbReference type="NCBI Taxonomy" id="147645"/>
    <lineage>
        <taxon>Bacteria</taxon>
        <taxon>Pseudomonadati</taxon>
        <taxon>Pseudomonadota</taxon>
        <taxon>Alphaproteobacteria</taxon>
        <taxon>Rhodobacterales</taxon>
        <taxon>Paracoccaceae</taxon>
        <taxon>Paracoccus</taxon>
    </lineage>
</organism>